<dbReference type="InterPro" id="IPR032466">
    <property type="entry name" value="Metal_Hydrolase"/>
</dbReference>
<dbReference type="SUPFAM" id="SSF51556">
    <property type="entry name" value="Metallo-dependent hydrolases"/>
    <property type="match status" value="1"/>
</dbReference>
<organism evidence="2 3">
    <name type="scientific">Mycolicibacter nonchromogenicus</name>
    <name type="common">Mycobacterium nonchromogenicum</name>
    <dbReference type="NCBI Taxonomy" id="1782"/>
    <lineage>
        <taxon>Bacteria</taxon>
        <taxon>Bacillati</taxon>
        <taxon>Actinomycetota</taxon>
        <taxon>Actinomycetes</taxon>
        <taxon>Mycobacteriales</taxon>
        <taxon>Mycobacteriaceae</taxon>
        <taxon>Mycolicibacter</taxon>
    </lineage>
</organism>
<gene>
    <name evidence="2" type="ORF">AWC18_09015</name>
</gene>
<dbReference type="InterPro" id="IPR057744">
    <property type="entry name" value="OTAase-like"/>
</dbReference>
<keyword evidence="2" id="KW-0378">Hydrolase</keyword>
<dbReference type="Pfam" id="PF01979">
    <property type="entry name" value="Amidohydro_1"/>
    <property type="match status" value="1"/>
</dbReference>
<dbReference type="RefSeq" id="WP_085138457.1">
    <property type="nucleotide sequence ID" value="NZ_LQPI01000039.1"/>
</dbReference>
<reference evidence="2 3" key="1">
    <citation type="submission" date="2016-01" db="EMBL/GenBank/DDBJ databases">
        <title>The new phylogeny of the genus Mycobacterium.</title>
        <authorList>
            <person name="Tarcisio F."/>
            <person name="Conor M."/>
            <person name="Antonella G."/>
            <person name="Elisabetta G."/>
            <person name="Giulia F.S."/>
            <person name="Sara T."/>
            <person name="Anna F."/>
            <person name="Clotilde B."/>
            <person name="Roberto B."/>
            <person name="Veronica D.S."/>
            <person name="Fabio R."/>
            <person name="Monica P."/>
            <person name="Olivier J."/>
            <person name="Enrico T."/>
            <person name="Nicola S."/>
        </authorList>
    </citation>
    <scope>NUCLEOTIDE SEQUENCE [LARGE SCALE GENOMIC DNA]</scope>
    <source>
        <strain evidence="2 3">DSM 44164</strain>
    </source>
</reference>
<dbReference type="PANTHER" id="PTHR43135:SF3">
    <property type="entry name" value="ALPHA-D-RIBOSE 1-METHYLPHOSPHONATE 5-TRIPHOSPHATE DIPHOSPHATASE"/>
    <property type="match status" value="1"/>
</dbReference>
<evidence type="ECO:0000313" key="3">
    <source>
        <dbReference type="Proteomes" id="UP000193108"/>
    </source>
</evidence>
<evidence type="ECO:0000313" key="2">
    <source>
        <dbReference type="EMBL" id="ORW21545.1"/>
    </source>
</evidence>
<dbReference type="EMBL" id="LQPI01000039">
    <property type="protein sequence ID" value="ORW21545.1"/>
    <property type="molecule type" value="Genomic_DNA"/>
</dbReference>
<evidence type="ECO:0000259" key="1">
    <source>
        <dbReference type="Pfam" id="PF01979"/>
    </source>
</evidence>
<sequence length="426" mass="44586">MRRRAVPVSGRGSSASVLRADRWLDIDAGVVRSPAVVIVEDGRITAVNPEAPPPVSADDIDLGDVTLLPGLMDMELNLLIGGPGSPEGLPTPLHGVQDDPAYRTLRAAVNARTTLEAGFTTVRNLGLMVKTGGYLLDVALQRAIDQGWHAGPRIYPAGHAVTPYGGHLDPTVFQRLAPGVMPLSVAEGIANGVPDVIACVRYQIRHGAKLIKVSASGGVMSHSTAPGAQQYSDAELAAIADEAHRAGVRVAAHAIGDVAIRACIRAGIDCIEHGFLASDETLAMMVDHGTFLVSTTYLTDALAVDRIAPELRKKAAEVFPRAKAMLPRAIEAGVRIACGTDAPAIPHGQNAKELSALVERGMTPIQALRAATVVSADLIDAGHELGRLAPGYCADIIAVPGDPTRDIGATGDVRFVMKDGRVCKRS</sequence>
<dbReference type="Gene3D" id="3.20.20.140">
    <property type="entry name" value="Metal-dependent hydrolases"/>
    <property type="match status" value="1"/>
</dbReference>
<dbReference type="Proteomes" id="UP000193108">
    <property type="component" value="Unassembled WGS sequence"/>
</dbReference>
<accession>A0A1X1ZE35</accession>
<protein>
    <submittedName>
        <fullName evidence="2">Amidohydrolase</fullName>
    </submittedName>
</protein>
<dbReference type="GO" id="GO:0016810">
    <property type="term" value="F:hydrolase activity, acting on carbon-nitrogen (but not peptide) bonds"/>
    <property type="evidence" value="ECO:0007669"/>
    <property type="project" value="InterPro"/>
</dbReference>
<dbReference type="PANTHER" id="PTHR43135">
    <property type="entry name" value="ALPHA-D-RIBOSE 1-METHYLPHOSPHONATE 5-TRIPHOSPHATE DIPHOSPHATASE"/>
    <property type="match status" value="1"/>
</dbReference>
<keyword evidence="3" id="KW-1185">Reference proteome</keyword>
<dbReference type="Gene3D" id="2.30.40.10">
    <property type="entry name" value="Urease, subunit C, domain 1"/>
    <property type="match status" value="1"/>
</dbReference>
<dbReference type="CDD" id="cd01299">
    <property type="entry name" value="Met_dep_hydrolase_A"/>
    <property type="match status" value="1"/>
</dbReference>
<dbReference type="AlphaFoldDB" id="A0A1X1ZE35"/>
<dbReference type="InterPro" id="IPR011059">
    <property type="entry name" value="Metal-dep_hydrolase_composite"/>
</dbReference>
<dbReference type="InterPro" id="IPR006680">
    <property type="entry name" value="Amidohydro-rel"/>
</dbReference>
<dbReference type="SUPFAM" id="SSF51338">
    <property type="entry name" value="Composite domain of metallo-dependent hydrolases"/>
    <property type="match status" value="1"/>
</dbReference>
<proteinExistence type="predicted"/>
<feature type="domain" description="Amidohydrolase-related" evidence="1">
    <location>
        <begin position="67"/>
        <end position="422"/>
    </location>
</feature>
<comment type="caution">
    <text evidence="2">The sequence shown here is derived from an EMBL/GenBank/DDBJ whole genome shotgun (WGS) entry which is preliminary data.</text>
</comment>
<dbReference type="STRING" id="1782.AWC18_09015"/>
<dbReference type="InterPro" id="IPR051781">
    <property type="entry name" value="Metallo-dep_Hydrolase"/>
</dbReference>
<name>A0A1X1ZE35_MYCNO</name>